<evidence type="ECO:0000256" key="3">
    <source>
        <dbReference type="PROSITE-ProRule" id="PRU00023"/>
    </source>
</evidence>
<dbReference type="SMART" id="SM00248">
    <property type="entry name" value="ANK"/>
    <property type="match status" value="6"/>
</dbReference>
<dbReference type="EMBL" id="CAKKNE010000003">
    <property type="protein sequence ID" value="CAH0371784.1"/>
    <property type="molecule type" value="Genomic_DNA"/>
</dbReference>
<evidence type="ECO:0000256" key="2">
    <source>
        <dbReference type="ARBA" id="ARBA00023043"/>
    </source>
</evidence>
<gene>
    <name evidence="5" type="ORF">PECAL_3P17360</name>
</gene>
<evidence type="ECO:0000313" key="6">
    <source>
        <dbReference type="Proteomes" id="UP000789595"/>
    </source>
</evidence>
<evidence type="ECO:0008006" key="7">
    <source>
        <dbReference type="Google" id="ProtNLM"/>
    </source>
</evidence>
<feature type="repeat" description="ANK" evidence="3">
    <location>
        <begin position="280"/>
        <end position="312"/>
    </location>
</feature>
<dbReference type="PROSITE" id="PS50088">
    <property type="entry name" value="ANK_REPEAT"/>
    <property type="match status" value="4"/>
</dbReference>
<protein>
    <recommendedName>
        <fullName evidence="7">ANK_REP_REGION domain-containing protein</fullName>
    </recommendedName>
</protein>
<feature type="non-terminal residue" evidence="5">
    <location>
        <position position="1"/>
    </location>
</feature>
<keyword evidence="2 3" id="KW-0040">ANK repeat</keyword>
<dbReference type="InterPro" id="IPR036770">
    <property type="entry name" value="Ankyrin_rpt-contain_sf"/>
</dbReference>
<comment type="caution">
    <text evidence="5">The sequence shown here is derived from an EMBL/GenBank/DDBJ whole genome shotgun (WGS) entry which is preliminary data.</text>
</comment>
<feature type="region of interest" description="Disordered" evidence="4">
    <location>
        <begin position="1"/>
        <end position="60"/>
    </location>
</feature>
<dbReference type="Gene3D" id="1.25.40.20">
    <property type="entry name" value="Ankyrin repeat-containing domain"/>
    <property type="match status" value="3"/>
</dbReference>
<dbReference type="PROSITE" id="PS50297">
    <property type="entry name" value="ANK_REP_REGION"/>
    <property type="match status" value="3"/>
</dbReference>
<feature type="compositionally biased region" description="Basic and acidic residues" evidence="4">
    <location>
        <begin position="48"/>
        <end position="59"/>
    </location>
</feature>
<organism evidence="5 6">
    <name type="scientific">Pelagomonas calceolata</name>
    <dbReference type="NCBI Taxonomy" id="35677"/>
    <lineage>
        <taxon>Eukaryota</taxon>
        <taxon>Sar</taxon>
        <taxon>Stramenopiles</taxon>
        <taxon>Ochrophyta</taxon>
        <taxon>Pelagophyceae</taxon>
        <taxon>Pelagomonadales</taxon>
        <taxon>Pelagomonadaceae</taxon>
        <taxon>Pelagomonas</taxon>
    </lineage>
</organism>
<reference evidence="5" key="1">
    <citation type="submission" date="2021-11" db="EMBL/GenBank/DDBJ databases">
        <authorList>
            <consortium name="Genoscope - CEA"/>
            <person name="William W."/>
        </authorList>
    </citation>
    <scope>NUCLEOTIDE SEQUENCE</scope>
</reference>
<keyword evidence="1" id="KW-0677">Repeat</keyword>
<feature type="repeat" description="ANK" evidence="3">
    <location>
        <begin position="178"/>
        <end position="213"/>
    </location>
</feature>
<dbReference type="PANTHER" id="PTHR24171">
    <property type="entry name" value="ANKYRIN REPEAT DOMAIN-CONTAINING PROTEIN 39-RELATED"/>
    <property type="match status" value="1"/>
</dbReference>
<dbReference type="Proteomes" id="UP000789595">
    <property type="component" value="Unassembled WGS sequence"/>
</dbReference>
<evidence type="ECO:0000313" key="5">
    <source>
        <dbReference type="EMBL" id="CAH0371784.1"/>
    </source>
</evidence>
<dbReference type="Pfam" id="PF13637">
    <property type="entry name" value="Ank_4"/>
    <property type="match status" value="1"/>
</dbReference>
<name>A0A8J2WXT2_9STRA</name>
<proteinExistence type="predicted"/>
<evidence type="ECO:0000256" key="1">
    <source>
        <dbReference type="ARBA" id="ARBA00022737"/>
    </source>
</evidence>
<dbReference type="SUPFAM" id="SSF48403">
    <property type="entry name" value="Ankyrin repeat"/>
    <property type="match status" value="1"/>
</dbReference>
<dbReference type="Pfam" id="PF12796">
    <property type="entry name" value="Ank_2"/>
    <property type="match status" value="1"/>
</dbReference>
<accession>A0A8J2WXT2</accession>
<dbReference type="AlphaFoldDB" id="A0A8J2WXT2"/>
<dbReference type="PANTHER" id="PTHR24171:SF9">
    <property type="entry name" value="ANKYRIN REPEAT DOMAIN-CONTAINING PROTEIN 39"/>
    <property type="match status" value="1"/>
</dbReference>
<feature type="compositionally biased region" description="Low complexity" evidence="4">
    <location>
        <begin position="387"/>
        <end position="397"/>
    </location>
</feature>
<dbReference type="OrthoDB" id="283575at2759"/>
<keyword evidence="6" id="KW-1185">Reference proteome</keyword>
<feature type="repeat" description="ANK" evidence="3">
    <location>
        <begin position="214"/>
        <end position="246"/>
    </location>
</feature>
<sequence>HESVSWQRPVRPGLPSARPRQPQEAVERARRSGSATRSGGHISWGSRRARETIGPRDAYRQPTRTMAFGMDYEKILRRHVLEEELRGGTDAVKDADLKLTAPPIKPQNKTNTTKLWWDAIMNDRSVAAAALVRQRNVDVNARDGCGRTALWHYAWRGDDTGLKQLLDLGADASVVDGDGDGPLAAVARRGEARCIECVEILLKHNAPTDARNDDGRTALWHASNYGRTKVVDALLRGGADANAGDRNGATPVHAACAAGRAACAGLLLRHGGDARRLDGDGRSGLHAACKSGDVEIVAAMLDAPVDIDGRDALGQTALWQACRDGFADVCALLLTRGASPDVAAHSGRLPREIAELHGHAAVIATFDAPAAPPVRVEAAAAPPPAAPRAAPAAEPVPQKLGPRRALESGFVRSPVFDD</sequence>
<dbReference type="InterPro" id="IPR002110">
    <property type="entry name" value="Ankyrin_rpt"/>
</dbReference>
<evidence type="ECO:0000256" key="4">
    <source>
        <dbReference type="SAM" id="MobiDB-lite"/>
    </source>
</evidence>
<feature type="repeat" description="ANK" evidence="3">
    <location>
        <begin position="247"/>
        <end position="279"/>
    </location>
</feature>
<feature type="region of interest" description="Disordered" evidence="4">
    <location>
        <begin position="377"/>
        <end position="405"/>
    </location>
</feature>